<dbReference type="InterPro" id="IPR005119">
    <property type="entry name" value="LysR_subst-bd"/>
</dbReference>
<dbReference type="Gene3D" id="3.40.190.290">
    <property type="match status" value="1"/>
</dbReference>
<dbReference type="PROSITE" id="PS50931">
    <property type="entry name" value="HTH_LYSR"/>
    <property type="match status" value="1"/>
</dbReference>
<evidence type="ECO:0000313" key="7">
    <source>
        <dbReference type="Proteomes" id="UP000838308"/>
    </source>
</evidence>
<dbReference type="InterPro" id="IPR050950">
    <property type="entry name" value="HTH-type_LysR_regulators"/>
</dbReference>
<comment type="caution">
    <text evidence="6">The sequence shown here is derived from an EMBL/GenBank/DDBJ whole genome shotgun (WGS) entry which is preliminary data.</text>
</comment>
<evidence type="ECO:0000256" key="4">
    <source>
        <dbReference type="ARBA" id="ARBA00023163"/>
    </source>
</evidence>
<dbReference type="SUPFAM" id="SSF46785">
    <property type="entry name" value="Winged helix' DNA-binding domain"/>
    <property type="match status" value="1"/>
</dbReference>
<dbReference type="SUPFAM" id="SSF53850">
    <property type="entry name" value="Periplasmic binding protein-like II"/>
    <property type="match status" value="1"/>
</dbReference>
<evidence type="ECO:0000259" key="5">
    <source>
        <dbReference type="PROSITE" id="PS50931"/>
    </source>
</evidence>
<keyword evidence="7" id="KW-1185">Reference proteome</keyword>
<evidence type="ECO:0000256" key="3">
    <source>
        <dbReference type="ARBA" id="ARBA00023125"/>
    </source>
</evidence>
<evidence type="ECO:0000256" key="2">
    <source>
        <dbReference type="ARBA" id="ARBA00023015"/>
    </source>
</evidence>
<dbReference type="Pfam" id="PF03466">
    <property type="entry name" value="LysR_substrate"/>
    <property type="match status" value="1"/>
</dbReference>
<dbReference type="CDD" id="cd08434">
    <property type="entry name" value="PBP2_GltC_like"/>
    <property type="match status" value="1"/>
</dbReference>
<dbReference type="PANTHER" id="PTHR30419:SF28">
    <property type="entry name" value="HTH-TYPE TRANSCRIPTIONAL REGULATOR BSDA"/>
    <property type="match status" value="1"/>
</dbReference>
<comment type="similarity">
    <text evidence="1">Belongs to the LysR transcriptional regulatory family.</text>
</comment>
<keyword evidence="2" id="KW-0805">Transcription regulation</keyword>
<dbReference type="Proteomes" id="UP000838308">
    <property type="component" value="Unassembled WGS sequence"/>
</dbReference>
<keyword evidence="3" id="KW-0238">DNA-binding</keyword>
<sequence>MELRQLRYFIEVARVEHFSMAAETLHVAQSALSRQIGLLEKELGVELFEREGRNVKLTLIGKLFADQAMIALKAVDNATQIVDEYLDPEHGTIRIGFPSSIASRTLPTFISAFKKEHPEVRFHLRQGSYEFLTEGIKSREIDLAFIGPVPVSDPDLHGDILFSEHFVALLPETHSLAAEGSLSLYQLEKDSFVLFPEGFVLRKIVVDACHQAGFRPFIPFEGEDFDTIKGLVSAGIGVTLLPETTLFENMPSGTVKLKINDPEVKRTVGVIIPKNRQLSPSEELFYEFVLYYFRNINLWT</sequence>
<gene>
    <name evidence="6" type="primary">gltC_3</name>
    <name evidence="6" type="ORF">BACCIP111895_04632</name>
</gene>
<protein>
    <submittedName>
        <fullName evidence="6">HTH-type transcriptional regulator GltC</fullName>
    </submittedName>
</protein>
<dbReference type="InterPro" id="IPR036388">
    <property type="entry name" value="WH-like_DNA-bd_sf"/>
</dbReference>
<dbReference type="Gene3D" id="1.10.10.10">
    <property type="entry name" value="Winged helix-like DNA-binding domain superfamily/Winged helix DNA-binding domain"/>
    <property type="match status" value="1"/>
</dbReference>
<dbReference type="InterPro" id="IPR000847">
    <property type="entry name" value="LysR_HTH_N"/>
</dbReference>
<feature type="domain" description="HTH lysR-type" evidence="5">
    <location>
        <begin position="1"/>
        <end position="58"/>
    </location>
</feature>
<keyword evidence="4" id="KW-0804">Transcription</keyword>
<dbReference type="InterPro" id="IPR036390">
    <property type="entry name" value="WH_DNA-bd_sf"/>
</dbReference>
<dbReference type="PRINTS" id="PR00039">
    <property type="entry name" value="HTHLYSR"/>
</dbReference>
<evidence type="ECO:0000313" key="6">
    <source>
        <dbReference type="EMBL" id="CAH2717440.1"/>
    </source>
</evidence>
<dbReference type="PANTHER" id="PTHR30419">
    <property type="entry name" value="HTH-TYPE TRANSCRIPTIONAL REGULATOR YBHD"/>
    <property type="match status" value="1"/>
</dbReference>
<name>A0ABN8KY07_9BACI</name>
<proteinExistence type="inferred from homology"/>
<evidence type="ECO:0000256" key="1">
    <source>
        <dbReference type="ARBA" id="ARBA00009437"/>
    </source>
</evidence>
<reference evidence="6" key="1">
    <citation type="submission" date="2022-04" db="EMBL/GenBank/DDBJ databases">
        <authorList>
            <person name="Criscuolo A."/>
        </authorList>
    </citation>
    <scope>NUCLEOTIDE SEQUENCE</scope>
    <source>
        <strain evidence="6">CIP111895</strain>
    </source>
</reference>
<dbReference type="EMBL" id="CALBWS010000048">
    <property type="protein sequence ID" value="CAH2717440.1"/>
    <property type="molecule type" value="Genomic_DNA"/>
</dbReference>
<dbReference type="Pfam" id="PF00126">
    <property type="entry name" value="HTH_1"/>
    <property type="match status" value="1"/>
</dbReference>
<accession>A0ABN8KY07</accession>
<organism evidence="6 7">
    <name type="scientific">Neobacillus rhizosphaerae</name>
    <dbReference type="NCBI Taxonomy" id="2880965"/>
    <lineage>
        <taxon>Bacteria</taxon>
        <taxon>Bacillati</taxon>
        <taxon>Bacillota</taxon>
        <taxon>Bacilli</taxon>
        <taxon>Bacillales</taxon>
        <taxon>Bacillaceae</taxon>
        <taxon>Neobacillus</taxon>
    </lineage>
</organism>
<dbReference type="RefSeq" id="WP_248737654.1">
    <property type="nucleotide sequence ID" value="NZ_CALBWS010000048.1"/>
</dbReference>